<evidence type="ECO:0000313" key="1">
    <source>
        <dbReference type="EMBL" id="CAB4151773.1"/>
    </source>
</evidence>
<dbReference type="EMBL" id="LR796566">
    <property type="protein sequence ID" value="CAB4151773.1"/>
    <property type="molecule type" value="Genomic_DNA"/>
</dbReference>
<proteinExistence type="predicted"/>
<name>A0A6J5N343_9CAUD</name>
<protein>
    <submittedName>
        <fullName evidence="1">Uncharacterized protein</fullName>
    </submittedName>
</protein>
<organism evidence="1">
    <name type="scientific">uncultured Caudovirales phage</name>
    <dbReference type="NCBI Taxonomy" id="2100421"/>
    <lineage>
        <taxon>Viruses</taxon>
        <taxon>Duplodnaviria</taxon>
        <taxon>Heunggongvirae</taxon>
        <taxon>Uroviricota</taxon>
        <taxon>Caudoviricetes</taxon>
        <taxon>Peduoviridae</taxon>
        <taxon>Maltschvirus</taxon>
        <taxon>Maltschvirus maltsch</taxon>
    </lineage>
</organism>
<gene>
    <name evidence="1" type="ORF">UFOVP587_33</name>
</gene>
<sequence>MIQESPTYMAYNAKLGAWAFSPSYITGADIVYDVSHWTWENIQAFMVHIRESDKIDFLEANGVQIAKTPMKSGDYEES</sequence>
<reference evidence="1" key="1">
    <citation type="submission" date="2020-04" db="EMBL/GenBank/DDBJ databases">
        <authorList>
            <person name="Chiriac C."/>
            <person name="Salcher M."/>
            <person name="Ghai R."/>
            <person name="Kavagutti S V."/>
        </authorList>
    </citation>
    <scope>NUCLEOTIDE SEQUENCE</scope>
</reference>
<accession>A0A6J5N343</accession>